<dbReference type="PANTHER" id="PTHR46661:SF4">
    <property type="entry name" value="RING-TYPE DOMAIN-CONTAINING PROTEIN"/>
    <property type="match status" value="1"/>
</dbReference>
<keyword evidence="8" id="KW-0519">Myristate</keyword>
<dbReference type="SUPFAM" id="SSF57903">
    <property type="entry name" value="FYVE/PHD zinc finger"/>
    <property type="match status" value="1"/>
</dbReference>
<evidence type="ECO:0000313" key="21">
    <source>
        <dbReference type="EMBL" id="OCK83381.1"/>
    </source>
</evidence>
<dbReference type="EMBL" id="KV744862">
    <property type="protein sequence ID" value="OCK83381.1"/>
    <property type="molecule type" value="Genomic_DNA"/>
</dbReference>
<dbReference type="Gene3D" id="3.30.40.10">
    <property type="entry name" value="Zinc/RING finger domain, C3HC4 (zinc finger)"/>
    <property type="match status" value="2"/>
</dbReference>
<dbReference type="Pfam" id="PF13639">
    <property type="entry name" value="zf-RING_2"/>
    <property type="match status" value="1"/>
</dbReference>
<evidence type="ECO:0000256" key="5">
    <source>
        <dbReference type="ARBA" id="ARBA00004906"/>
    </source>
</evidence>
<dbReference type="GO" id="GO:0016020">
    <property type="term" value="C:membrane"/>
    <property type="evidence" value="ECO:0007669"/>
    <property type="project" value="UniProtKB-SubCell"/>
</dbReference>
<dbReference type="InterPro" id="IPR011011">
    <property type="entry name" value="Znf_FYVE_PHD"/>
</dbReference>
<dbReference type="EC" id="2.3.2.27" evidence="6"/>
<evidence type="ECO:0000256" key="15">
    <source>
        <dbReference type="ARBA" id="ARBA00023228"/>
    </source>
</evidence>
<keyword evidence="10" id="KW-0967">Endosome</keyword>
<gene>
    <name evidence="21" type="ORF">K432DRAFT_440874</name>
</gene>
<evidence type="ECO:0000256" key="14">
    <source>
        <dbReference type="ARBA" id="ARBA00023136"/>
    </source>
</evidence>
<proteinExistence type="predicted"/>
<dbReference type="PROSITE" id="PS50089">
    <property type="entry name" value="ZF_RING_2"/>
    <property type="match status" value="1"/>
</dbReference>
<feature type="region of interest" description="Disordered" evidence="18">
    <location>
        <begin position="99"/>
        <end position="147"/>
    </location>
</feature>
<feature type="compositionally biased region" description="Polar residues" evidence="18">
    <location>
        <begin position="13"/>
        <end position="28"/>
    </location>
</feature>
<dbReference type="Proteomes" id="UP000250266">
    <property type="component" value="Unassembled WGS sequence"/>
</dbReference>
<dbReference type="GO" id="GO:0070936">
    <property type="term" value="P:protein K48-linked ubiquitination"/>
    <property type="evidence" value="ECO:0007669"/>
    <property type="project" value="TreeGrafter"/>
</dbReference>
<dbReference type="AlphaFoldDB" id="A0A8E2EGJ2"/>
<dbReference type="CDD" id="cd16489">
    <property type="entry name" value="mRING-CH-C4HC2H_ZNRF"/>
    <property type="match status" value="1"/>
</dbReference>
<evidence type="ECO:0000256" key="9">
    <source>
        <dbReference type="ARBA" id="ARBA00022723"/>
    </source>
</evidence>
<dbReference type="GO" id="GO:0008270">
    <property type="term" value="F:zinc ion binding"/>
    <property type="evidence" value="ECO:0007669"/>
    <property type="project" value="UniProtKB-KW"/>
</dbReference>
<evidence type="ECO:0000256" key="12">
    <source>
        <dbReference type="ARBA" id="ARBA00022786"/>
    </source>
</evidence>
<protein>
    <recommendedName>
        <fullName evidence="6">RING-type E3 ubiquitin transferase</fullName>
        <ecNumber evidence="6">2.3.2.27</ecNumber>
    </recommendedName>
</protein>
<dbReference type="SMART" id="SM00064">
    <property type="entry name" value="FYVE"/>
    <property type="match status" value="1"/>
</dbReference>
<keyword evidence="9" id="KW-0479">Metal-binding</keyword>
<dbReference type="InterPro" id="IPR013083">
    <property type="entry name" value="Znf_RING/FYVE/PHD"/>
</dbReference>
<dbReference type="PROSITE" id="PS50178">
    <property type="entry name" value="ZF_FYVE"/>
    <property type="match status" value="1"/>
</dbReference>
<dbReference type="GO" id="GO:0043161">
    <property type="term" value="P:proteasome-mediated ubiquitin-dependent protein catabolic process"/>
    <property type="evidence" value="ECO:0007669"/>
    <property type="project" value="TreeGrafter"/>
</dbReference>
<keyword evidence="11 17" id="KW-0863">Zinc-finger</keyword>
<evidence type="ECO:0000256" key="1">
    <source>
        <dbReference type="ARBA" id="ARBA00000900"/>
    </source>
</evidence>
<feature type="domain" description="FYVE-type" evidence="20">
    <location>
        <begin position="207"/>
        <end position="308"/>
    </location>
</feature>
<evidence type="ECO:0000256" key="4">
    <source>
        <dbReference type="ARBA" id="ARBA00004371"/>
    </source>
</evidence>
<dbReference type="GO" id="GO:0005768">
    <property type="term" value="C:endosome"/>
    <property type="evidence" value="ECO:0007669"/>
    <property type="project" value="UniProtKB-SubCell"/>
</dbReference>
<evidence type="ECO:0000259" key="19">
    <source>
        <dbReference type="PROSITE" id="PS50089"/>
    </source>
</evidence>
<dbReference type="InterPro" id="IPR000306">
    <property type="entry name" value="Znf_FYVE"/>
</dbReference>
<comment type="subcellular location">
    <subcellularLocation>
        <location evidence="3">Endosome</location>
    </subcellularLocation>
    <subcellularLocation>
        <location evidence="4">Lysosome</location>
    </subcellularLocation>
    <subcellularLocation>
        <location evidence="2">Membrane</location>
        <topology evidence="2">Peripheral membrane protein</topology>
    </subcellularLocation>
</comment>
<reference evidence="21 22" key="1">
    <citation type="journal article" date="2016" name="Nat. Commun.">
        <title>Ectomycorrhizal ecology is imprinted in the genome of the dominant symbiotic fungus Cenococcum geophilum.</title>
        <authorList>
            <consortium name="DOE Joint Genome Institute"/>
            <person name="Peter M."/>
            <person name="Kohler A."/>
            <person name="Ohm R.A."/>
            <person name="Kuo A."/>
            <person name="Krutzmann J."/>
            <person name="Morin E."/>
            <person name="Arend M."/>
            <person name="Barry K.W."/>
            <person name="Binder M."/>
            <person name="Choi C."/>
            <person name="Clum A."/>
            <person name="Copeland A."/>
            <person name="Grisel N."/>
            <person name="Haridas S."/>
            <person name="Kipfer T."/>
            <person name="LaButti K."/>
            <person name="Lindquist E."/>
            <person name="Lipzen A."/>
            <person name="Maire R."/>
            <person name="Meier B."/>
            <person name="Mihaltcheva S."/>
            <person name="Molinier V."/>
            <person name="Murat C."/>
            <person name="Poggeler S."/>
            <person name="Quandt C.A."/>
            <person name="Sperisen C."/>
            <person name="Tritt A."/>
            <person name="Tisserant E."/>
            <person name="Crous P.W."/>
            <person name="Henrissat B."/>
            <person name="Nehls U."/>
            <person name="Egli S."/>
            <person name="Spatafora J.W."/>
            <person name="Grigoriev I.V."/>
            <person name="Martin F.M."/>
        </authorList>
    </citation>
    <scope>NUCLEOTIDE SEQUENCE [LARGE SCALE GENOMIC DNA]</scope>
    <source>
        <strain evidence="21 22">CBS 459.81</strain>
    </source>
</reference>
<feature type="region of interest" description="Disordered" evidence="18">
    <location>
        <begin position="448"/>
        <end position="520"/>
    </location>
</feature>
<evidence type="ECO:0000256" key="17">
    <source>
        <dbReference type="PROSITE-ProRule" id="PRU00175"/>
    </source>
</evidence>
<feature type="region of interest" description="Disordered" evidence="18">
    <location>
        <begin position="1"/>
        <end position="37"/>
    </location>
</feature>
<keyword evidence="12" id="KW-0833">Ubl conjugation pathway</keyword>
<sequence>MDRSPYPPRVHSRSTSALIPDTTRNTSGYNGGHANGERASLGHINSDGALTSHLLPSGTQPSDTFGEQTWLDFLRESGTNDTNGPYPNFLGNFNFEASGSREEPRVAQTTLESHEASSADRKRRLTAPESPARRPGYGASTFTSPPPQNLLNTQPPAMTPAGTSVNTAIDLISSSPQPSYRSRLSAASTEGDLRKGSDIMLPPWQPDSEVLQCPVCGNSFSFWFRKHHCRKCGRVVCANCSPHRITIPRQFIVHPPCESVSGGGLTIIDLTSDTEDSTIMSSFGPYRNPALGGGEEVRVCNPCVPDPNFSPPPQHHQDQVGQETWRFPNFDQGMSPSQPQPQPQPQPQGRPRNTTYDQSPASISRPSHPYHRPSQSDFSQARPDQARNRPPPDPFRDRNASFYNNTRASDLWPPQPRPPSNSPSTTTGTHTRRTTLTRPHSHYIPQQPQLHLHHHHHHSNSTSSASPSRYHSLLDVNAPLPPTPAPPPPPRQIAEEDECPVCGNELPPRGPDGGEAEREAHVEECIRSHFSGSSSTIPPVPSTAAPINAAVAGAGGGMLGTSVLTASTSLPGTGSGNGGPSRPRRATASNRMLVYEATEKDCVGEEGEAQECVICFEEFEEGDQMGRLCCLCKFHKSCIRKWWETKGPGSCPTHQLHD</sequence>
<dbReference type="InterPro" id="IPR017455">
    <property type="entry name" value="Znf_FYVE-rel"/>
</dbReference>
<evidence type="ECO:0000256" key="8">
    <source>
        <dbReference type="ARBA" id="ARBA00022707"/>
    </source>
</evidence>
<feature type="region of interest" description="Disordered" evidence="18">
    <location>
        <begin position="327"/>
        <end position="434"/>
    </location>
</feature>
<keyword evidence="22" id="KW-1185">Reference proteome</keyword>
<evidence type="ECO:0000256" key="13">
    <source>
        <dbReference type="ARBA" id="ARBA00022833"/>
    </source>
</evidence>
<feature type="compositionally biased region" description="Polar residues" evidence="18">
    <location>
        <begin position="351"/>
        <end position="365"/>
    </location>
</feature>
<feature type="compositionally biased region" description="Pro residues" evidence="18">
    <location>
        <begin position="479"/>
        <end position="491"/>
    </location>
</feature>
<comment type="pathway">
    <text evidence="5">Protein modification; protein ubiquitination.</text>
</comment>
<dbReference type="GO" id="GO:0061630">
    <property type="term" value="F:ubiquitin protein ligase activity"/>
    <property type="evidence" value="ECO:0007669"/>
    <property type="project" value="UniProtKB-EC"/>
</dbReference>
<dbReference type="OrthoDB" id="660555at2759"/>
<evidence type="ECO:0000256" key="2">
    <source>
        <dbReference type="ARBA" id="ARBA00004170"/>
    </source>
</evidence>
<evidence type="ECO:0000256" key="10">
    <source>
        <dbReference type="ARBA" id="ARBA00022753"/>
    </source>
</evidence>
<dbReference type="SUPFAM" id="SSF57850">
    <property type="entry name" value="RING/U-box"/>
    <property type="match status" value="1"/>
</dbReference>
<organism evidence="21 22">
    <name type="scientific">Lepidopterella palustris CBS 459.81</name>
    <dbReference type="NCBI Taxonomy" id="1314670"/>
    <lineage>
        <taxon>Eukaryota</taxon>
        <taxon>Fungi</taxon>
        <taxon>Dikarya</taxon>
        <taxon>Ascomycota</taxon>
        <taxon>Pezizomycotina</taxon>
        <taxon>Dothideomycetes</taxon>
        <taxon>Pleosporomycetidae</taxon>
        <taxon>Mytilinidiales</taxon>
        <taxon>Argynnaceae</taxon>
        <taxon>Lepidopterella</taxon>
    </lineage>
</organism>
<keyword evidence="14" id="KW-0472">Membrane</keyword>
<keyword evidence="13" id="KW-0862">Zinc</keyword>
<evidence type="ECO:0000259" key="20">
    <source>
        <dbReference type="PROSITE" id="PS50178"/>
    </source>
</evidence>
<dbReference type="Pfam" id="PF01363">
    <property type="entry name" value="FYVE"/>
    <property type="match status" value="1"/>
</dbReference>
<keyword evidence="16" id="KW-0449">Lipoprotein</keyword>
<evidence type="ECO:0000313" key="22">
    <source>
        <dbReference type="Proteomes" id="UP000250266"/>
    </source>
</evidence>
<evidence type="ECO:0000256" key="3">
    <source>
        <dbReference type="ARBA" id="ARBA00004177"/>
    </source>
</evidence>
<evidence type="ECO:0000256" key="18">
    <source>
        <dbReference type="SAM" id="MobiDB-lite"/>
    </source>
</evidence>
<name>A0A8E2EGJ2_9PEZI</name>
<evidence type="ECO:0000256" key="11">
    <source>
        <dbReference type="ARBA" id="ARBA00022771"/>
    </source>
</evidence>
<feature type="compositionally biased region" description="Pro residues" evidence="18">
    <location>
        <begin position="338"/>
        <end position="348"/>
    </location>
</feature>
<dbReference type="InterPro" id="IPR001841">
    <property type="entry name" value="Znf_RING"/>
</dbReference>
<accession>A0A8E2EGJ2</accession>
<keyword evidence="7" id="KW-0808">Transferase</keyword>
<dbReference type="PANTHER" id="PTHR46661">
    <property type="entry name" value="E3 UBIQUITIN-PROTEIN LIGASE ZNRF1-LIKE PROTEIN"/>
    <property type="match status" value="1"/>
</dbReference>
<keyword evidence="15" id="KW-0458">Lysosome</keyword>
<evidence type="ECO:0000256" key="6">
    <source>
        <dbReference type="ARBA" id="ARBA00012483"/>
    </source>
</evidence>
<dbReference type="InterPro" id="IPR051878">
    <property type="entry name" value="ZNRF_ubiq-protein_ligase"/>
</dbReference>
<comment type="catalytic activity">
    <reaction evidence="1">
        <text>S-ubiquitinyl-[E2 ubiquitin-conjugating enzyme]-L-cysteine + [acceptor protein]-L-lysine = [E2 ubiquitin-conjugating enzyme]-L-cysteine + N(6)-ubiquitinyl-[acceptor protein]-L-lysine.</text>
        <dbReference type="EC" id="2.3.2.27"/>
    </reaction>
</comment>
<evidence type="ECO:0000256" key="7">
    <source>
        <dbReference type="ARBA" id="ARBA00022679"/>
    </source>
</evidence>
<evidence type="ECO:0000256" key="16">
    <source>
        <dbReference type="ARBA" id="ARBA00023288"/>
    </source>
</evidence>
<feature type="region of interest" description="Disordered" evidence="18">
    <location>
        <begin position="565"/>
        <end position="588"/>
    </location>
</feature>
<feature type="domain" description="RING-type" evidence="19">
    <location>
        <begin position="612"/>
        <end position="655"/>
    </location>
</feature>